<dbReference type="InterPro" id="IPR035905">
    <property type="entry name" value="Barstar-like_sf"/>
</dbReference>
<organism evidence="3 4">
    <name type="scientific">Janthinobacterium psychrotolerans</name>
    <dbReference type="NCBI Taxonomy" id="1747903"/>
    <lineage>
        <taxon>Bacteria</taxon>
        <taxon>Pseudomonadati</taxon>
        <taxon>Pseudomonadota</taxon>
        <taxon>Betaproteobacteria</taxon>
        <taxon>Burkholderiales</taxon>
        <taxon>Oxalobacteraceae</taxon>
        <taxon>Janthinobacterium</taxon>
    </lineage>
</organism>
<evidence type="ECO:0000259" key="2">
    <source>
        <dbReference type="Pfam" id="PF01337"/>
    </source>
</evidence>
<dbReference type="CDD" id="cd05140">
    <property type="entry name" value="Barstar_AU1054-like"/>
    <property type="match status" value="1"/>
</dbReference>
<evidence type="ECO:0000313" key="3">
    <source>
        <dbReference type="EMBL" id="OBV39677.1"/>
    </source>
</evidence>
<dbReference type="SUPFAM" id="SSF52038">
    <property type="entry name" value="Barstar-related"/>
    <property type="match status" value="1"/>
</dbReference>
<comment type="caution">
    <text evidence="3">The sequence shown here is derived from an EMBL/GenBank/DDBJ whole genome shotgun (WGS) entry which is preliminary data.</text>
</comment>
<dbReference type="EMBL" id="LOCQ01000052">
    <property type="protein sequence ID" value="OBV39677.1"/>
    <property type="molecule type" value="Genomic_DNA"/>
</dbReference>
<dbReference type="Proteomes" id="UP000092713">
    <property type="component" value="Unassembled WGS sequence"/>
</dbReference>
<dbReference type="Pfam" id="PF01337">
    <property type="entry name" value="Barstar"/>
    <property type="match status" value="1"/>
</dbReference>
<comment type="similarity">
    <text evidence="1">Belongs to the barstar family.</text>
</comment>
<feature type="domain" description="Barstar (barnase inhibitor)" evidence="2">
    <location>
        <begin position="7"/>
        <end position="85"/>
    </location>
</feature>
<dbReference type="AlphaFoldDB" id="A0A1A7C1R6"/>
<sequence length="97" mass="10862">MNGKTCIRIDLSQVTSARQLHAALARALDFPTLYGNNWDAFWDAITGLVSMPQQLELLGWHALEQRLPHDAALLLQCLARMAQQFPSLAPHVTLRRG</sequence>
<evidence type="ECO:0000313" key="4">
    <source>
        <dbReference type="Proteomes" id="UP000092713"/>
    </source>
</evidence>
<dbReference type="InterPro" id="IPR000468">
    <property type="entry name" value="Barstar"/>
</dbReference>
<proteinExistence type="inferred from homology"/>
<keyword evidence="4" id="KW-1185">Reference proteome</keyword>
<dbReference type="STRING" id="1747903.ASR47_101168"/>
<reference evidence="3 4" key="1">
    <citation type="submission" date="2016-04" db="EMBL/GenBank/DDBJ databases">
        <title>Draft genome sequence of Janthinobacterium psychrotolerans sp. nov., isolated from freshwater sediments in Denmark.</title>
        <authorList>
            <person name="Gong X."/>
            <person name="Skrivergaard S."/>
            <person name="Korsgaard B.S."/>
            <person name="Schreiber L."/>
            <person name="Marshall I.P."/>
            <person name="Finster K."/>
            <person name="Schramm A."/>
        </authorList>
    </citation>
    <scope>NUCLEOTIDE SEQUENCE [LARGE SCALE GENOMIC DNA]</scope>
    <source>
        <strain evidence="3 4">S3-2</strain>
    </source>
</reference>
<name>A0A1A7C1R6_9BURK</name>
<gene>
    <name evidence="3" type="ORF">ASR47_101168</name>
</gene>
<dbReference type="RefSeq" id="WP_065307661.1">
    <property type="nucleotide sequence ID" value="NZ_LOCQ01000052.1"/>
</dbReference>
<evidence type="ECO:0000256" key="1">
    <source>
        <dbReference type="ARBA" id="ARBA00006845"/>
    </source>
</evidence>
<dbReference type="OrthoDB" id="7575400at2"/>
<dbReference type="PATRIC" id="fig|1747903.4.peg.3283"/>
<protein>
    <submittedName>
        <fullName evidence="3">Barstar, RNAse (Barnase) inhibitor</fullName>
    </submittedName>
</protein>
<dbReference type="Gene3D" id="3.30.370.10">
    <property type="entry name" value="Barstar-like"/>
    <property type="match status" value="1"/>
</dbReference>
<accession>A0A1A7C1R6</accession>